<gene>
    <name evidence="6" type="ORF">ANCCAN_13738</name>
</gene>
<keyword evidence="4" id="KW-0067">ATP-binding</keyword>
<dbReference type="PANTHER" id="PTHR43788:SF16">
    <property type="entry name" value="HELICASE WITH ZINC FINGER 2"/>
    <property type="match status" value="1"/>
</dbReference>
<dbReference type="InterPro" id="IPR027417">
    <property type="entry name" value="P-loop_NTPase"/>
</dbReference>
<sequence>MQNSFSTSFHHSILNLCKSVNSLSASLIAAVSANPTIAMRNVLQRSDIEAAFLGNNIVRTKSCVAVSSSMYTLSMFNSSCFALPSVTITLPDKSHWKTFVDPVTGILSNDAPKVECKQGISFEFSSNNSVVKFFPMSGVYEKIPSSSITVIQHSIIVRALMLYASFQAPSELFKFVQMWGPRQTRNQTNPTEPQNEFALVSKTAAERDIEQNFPKVFNISTRNTAISAHIRVKVNGVNASALIDTGSCITLAAKDLCPALGIFHLDQPKSDSAIGMAGVHVPLAGSKKVELKIGDIILQPTFHFTQGSCVPNMISAYEVILGNDILALLPLMTIDYGGQKVHFGSTVLPLGKFPSLPVNCRDAQHYVRVKQTVNRPANSEAFIMCTTQTEPPGKDLVLVSQCAKLANKDLIVAPALINSQQPVLLMMLSKFINIKQEDWDLFLPCVAFCYNTTTNESTGETPYFLMFGPDEVSEYKAQLISALHLAWSNAAEHARAYKAKMKAQYDKAARPSQIREGDRVFFKNYTNKQGLARKLCFPWIGITAPTSKPRRVHINQIKKIVDYSGPSLTLPTVPQEEEFITALPEEQSLTFAEVNSGFHSHTLPSKIAENMADSFNLDEDSRTLNTSVTPTEGPSQVQSLIAPPDHEQQEDDQHDVHMENNDDAENQAVDLQPPPPPPPNEETIRKSNTDQQVPTPVTSLRRQDPRYCSNICGDSSDDDEELQWYKPRSRESSPESEPTRESPIPYQSITSPEGSTPKNYGTYAAAVGPKAIEAFRENNQCEHLPELRREGKPLPTMPVVELASNEEKNTYVHGLVLDGGVAPVLYRIKCFFGLGVKLESVHAEVPLPDRPDLHTIQLDHFGINIKTGKRGIDITKMMIGDLVWVYSLAVTTKYATSDMEIPLTVGDAVRPRQPNVWRAARFALIYRELVPTLGFVTSMVSKQNAVFKICMQGHRQLITVNRNRLGNPSDFNKIEANSFIVAPFRERQIDYMVFACEWRAGFRELSSYMADIQYFPSPAPTPFNIRNTSKEHQELVKSKLHKFDLFEKGPNEAIRFLAPLYSTACGTIAAAITDTIDTSTHSAIWTSPNLNSFPVLVNFRVPIKKKTGWAVGRPILGAYEADFLQGQIVSIEMTGDFLRVTAKLDTADGVRFRMYILNSRNRRISVGTTLHTLDERANPVLAMLESASLARLFRPDSLGWQSARALLAGDVELKGTECSEKTAITVNVAGSQVQLNEDQVNAVNLFNKKFPILVVDSAYGAGKSLCTAVMAKEAVEKGQTILVAAVQNSALDVIGAKIAQLQSKQIKAVRYVNEILAQDATTSSPFALHTLMENFHITHRHLLTDSLYRKFERFSEGRRQMREFMFTGVQGHVVTSEHKKLMFLEERTSSDVKVLIRYFLKLYKPNIYLCTISASQNLTLKKGNWRIKRNSWKSILLDEASMIPEAALMTLMSRF</sequence>
<proteinExistence type="predicted"/>
<name>A0A368G791_ANCCA</name>
<reference evidence="6 7" key="1">
    <citation type="submission" date="2014-10" db="EMBL/GenBank/DDBJ databases">
        <title>Draft genome of the hookworm Ancylostoma caninum.</title>
        <authorList>
            <person name="Mitreva M."/>
        </authorList>
    </citation>
    <scope>NUCLEOTIDE SEQUENCE [LARGE SCALE GENOMIC DNA]</scope>
    <source>
        <strain evidence="6 7">Baltimore</strain>
    </source>
</reference>
<keyword evidence="2" id="KW-0378">Hydrolase</keyword>
<dbReference type="SUPFAM" id="SSF52540">
    <property type="entry name" value="P-loop containing nucleoside triphosphate hydrolases"/>
    <property type="match status" value="1"/>
</dbReference>
<evidence type="ECO:0000313" key="6">
    <source>
        <dbReference type="EMBL" id="RCN40314.1"/>
    </source>
</evidence>
<dbReference type="OrthoDB" id="5871651at2759"/>
<dbReference type="Gene3D" id="3.40.50.300">
    <property type="entry name" value="P-loop containing nucleotide triphosphate hydrolases"/>
    <property type="match status" value="1"/>
</dbReference>
<dbReference type="Gene3D" id="2.40.70.10">
    <property type="entry name" value="Acid Proteases"/>
    <property type="match status" value="1"/>
</dbReference>
<dbReference type="Gene3D" id="3.30.420.10">
    <property type="entry name" value="Ribonuclease H-like superfamily/Ribonuclease H"/>
    <property type="match status" value="1"/>
</dbReference>
<dbReference type="GO" id="GO:0005524">
    <property type="term" value="F:ATP binding"/>
    <property type="evidence" value="ECO:0007669"/>
    <property type="project" value="UniProtKB-KW"/>
</dbReference>
<keyword evidence="3" id="KW-0347">Helicase</keyword>
<comment type="caution">
    <text evidence="6">The sequence shown here is derived from an EMBL/GenBank/DDBJ whole genome shotgun (WGS) entry which is preliminary data.</text>
</comment>
<evidence type="ECO:0000256" key="2">
    <source>
        <dbReference type="ARBA" id="ARBA00022801"/>
    </source>
</evidence>
<feature type="compositionally biased region" description="Basic and acidic residues" evidence="5">
    <location>
        <begin position="728"/>
        <end position="740"/>
    </location>
</feature>
<dbReference type="Proteomes" id="UP000252519">
    <property type="component" value="Unassembled WGS sequence"/>
</dbReference>
<dbReference type="GO" id="GO:0016787">
    <property type="term" value="F:hydrolase activity"/>
    <property type="evidence" value="ECO:0007669"/>
    <property type="project" value="UniProtKB-KW"/>
</dbReference>
<dbReference type="EMBL" id="JOJR01000291">
    <property type="protein sequence ID" value="RCN40314.1"/>
    <property type="molecule type" value="Genomic_DNA"/>
</dbReference>
<organism evidence="6 7">
    <name type="scientific">Ancylostoma caninum</name>
    <name type="common">Dog hookworm</name>
    <dbReference type="NCBI Taxonomy" id="29170"/>
    <lineage>
        <taxon>Eukaryota</taxon>
        <taxon>Metazoa</taxon>
        <taxon>Ecdysozoa</taxon>
        <taxon>Nematoda</taxon>
        <taxon>Chromadorea</taxon>
        <taxon>Rhabditida</taxon>
        <taxon>Rhabditina</taxon>
        <taxon>Rhabditomorpha</taxon>
        <taxon>Strongyloidea</taxon>
        <taxon>Ancylostomatidae</taxon>
        <taxon>Ancylostomatinae</taxon>
        <taxon>Ancylostoma</taxon>
    </lineage>
</organism>
<evidence type="ECO:0000256" key="4">
    <source>
        <dbReference type="ARBA" id="ARBA00022840"/>
    </source>
</evidence>
<dbReference type="InterPro" id="IPR021109">
    <property type="entry name" value="Peptidase_aspartic_dom_sf"/>
</dbReference>
<evidence type="ECO:0000256" key="1">
    <source>
        <dbReference type="ARBA" id="ARBA00022741"/>
    </source>
</evidence>
<evidence type="ECO:0000313" key="7">
    <source>
        <dbReference type="Proteomes" id="UP000252519"/>
    </source>
</evidence>
<accession>A0A368G791</accession>
<dbReference type="InterPro" id="IPR050534">
    <property type="entry name" value="Coronavir_polyprotein_1ab"/>
</dbReference>
<dbReference type="InterPro" id="IPR036397">
    <property type="entry name" value="RNaseH_sf"/>
</dbReference>
<evidence type="ECO:0000256" key="5">
    <source>
        <dbReference type="SAM" id="MobiDB-lite"/>
    </source>
</evidence>
<keyword evidence="7" id="KW-1185">Reference proteome</keyword>
<feature type="compositionally biased region" description="Polar residues" evidence="5">
    <location>
        <begin position="689"/>
        <end position="700"/>
    </location>
</feature>
<keyword evidence="1" id="KW-0547">Nucleotide-binding</keyword>
<feature type="region of interest" description="Disordered" evidence="5">
    <location>
        <begin position="666"/>
        <end position="757"/>
    </location>
</feature>
<dbReference type="GO" id="GO:0043139">
    <property type="term" value="F:5'-3' DNA helicase activity"/>
    <property type="evidence" value="ECO:0007669"/>
    <property type="project" value="TreeGrafter"/>
</dbReference>
<evidence type="ECO:0000256" key="3">
    <source>
        <dbReference type="ARBA" id="ARBA00022806"/>
    </source>
</evidence>
<feature type="compositionally biased region" description="Polar residues" evidence="5">
    <location>
        <begin position="745"/>
        <end position="757"/>
    </location>
</feature>
<protein>
    <submittedName>
        <fullName evidence="6">Uncharacterized protein</fullName>
    </submittedName>
</protein>
<dbReference type="PANTHER" id="PTHR43788">
    <property type="entry name" value="DNA2/NAM7 HELICASE FAMILY MEMBER"/>
    <property type="match status" value="1"/>
</dbReference>
<dbReference type="SUPFAM" id="SSF50630">
    <property type="entry name" value="Acid proteases"/>
    <property type="match status" value="1"/>
</dbReference>
<dbReference type="CDD" id="cd00303">
    <property type="entry name" value="retropepsin_like"/>
    <property type="match status" value="1"/>
</dbReference>
<dbReference type="GO" id="GO:0003676">
    <property type="term" value="F:nucleic acid binding"/>
    <property type="evidence" value="ECO:0007669"/>
    <property type="project" value="InterPro"/>
</dbReference>